<dbReference type="AlphaFoldDB" id="A0A6J6V579"/>
<dbReference type="Pfam" id="PF00745">
    <property type="entry name" value="GlutR_dimer"/>
    <property type="match status" value="1"/>
</dbReference>
<dbReference type="EMBL" id="CAFBOS010000353">
    <property type="protein sequence ID" value="CAB5028598.1"/>
    <property type="molecule type" value="Genomic_DNA"/>
</dbReference>
<evidence type="ECO:0000256" key="3">
    <source>
        <dbReference type="ARBA" id="ARBA00012970"/>
    </source>
</evidence>
<gene>
    <name evidence="11" type="ORF">UFOPK2754_02807</name>
    <name evidence="12" type="ORF">UFOPK3543_02572</name>
    <name evidence="13" type="ORF">UFOPK3967_03251</name>
</gene>
<organism evidence="11">
    <name type="scientific">freshwater metagenome</name>
    <dbReference type="NCBI Taxonomy" id="449393"/>
    <lineage>
        <taxon>unclassified sequences</taxon>
        <taxon>metagenomes</taxon>
        <taxon>ecological metagenomes</taxon>
    </lineage>
</organism>
<dbReference type="GO" id="GO:0050661">
    <property type="term" value="F:NADP binding"/>
    <property type="evidence" value="ECO:0007669"/>
    <property type="project" value="InterPro"/>
</dbReference>
<protein>
    <recommendedName>
        <fullName evidence="3">glutamyl-tRNA reductase</fullName>
        <ecNumber evidence="3">1.2.1.70</ecNumber>
    </recommendedName>
</protein>
<evidence type="ECO:0000313" key="11">
    <source>
        <dbReference type="EMBL" id="CAB4766349.1"/>
    </source>
</evidence>
<evidence type="ECO:0000256" key="1">
    <source>
        <dbReference type="ARBA" id="ARBA00005059"/>
    </source>
</evidence>
<evidence type="ECO:0000256" key="4">
    <source>
        <dbReference type="ARBA" id="ARBA00022857"/>
    </source>
</evidence>
<evidence type="ECO:0000256" key="7">
    <source>
        <dbReference type="ARBA" id="ARBA00047464"/>
    </source>
</evidence>
<accession>A0A6J6V579</accession>
<dbReference type="Gene3D" id="3.30.460.30">
    <property type="entry name" value="Glutamyl-tRNA reductase, N-terminal domain"/>
    <property type="match status" value="1"/>
</dbReference>
<dbReference type="NCBIfam" id="NF000744">
    <property type="entry name" value="PRK00045.1-3"/>
    <property type="match status" value="1"/>
</dbReference>
<dbReference type="SUPFAM" id="SSF51735">
    <property type="entry name" value="NAD(P)-binding Rossmann-fold domains"/>
    <property type="match status" value="1"/>
</dbReference>
<keyword evidence="4" id="KW-0521">NADP</keyword>
<feature type="domain" description="Glutamyl-tRNA reductase N-terminal" evidence="10">
    <location>
        <begin position="6"/>
        <end position="156"/>
    </location>
</feature>
<dbReference type="FunFam" id="3.40.50.720:FF:000031">
    <property type="entry name" value="Glutamyl-tRNA reductase"/>
    <property type="match status" value="1"/>
</dbReference>
<dbReference type="UniPathway" id="UPA00251">
    <property type="reaction ID" value="UER00316"/>
</dbReference>
<dbReference type="InterPro" id="IPR000343">
    <property type="entry name" value="4pyrrol_synth_GluRdtase"/>
</dbReference>
<dbReference type="InterPro" id="IPR036343">
    <property type="entry name" value="GluRdtase_N_sf"/>
</dbReference>
<dbReference type="HAMAP" id="MF_00087">
    <property type="entry name" value="Glu_tRNA_reductase"/>
    <property type="match status" value="1"/>
</dbReference>
<dbReference type="InterPro" id="IPR018214">
    <property type="entry name" value="GluRdtase_CS"/>
</dbReference>
<dbReference type="InterPro" id="IPR015896">
    <property type="entry name" value="4pyrrol_synth_GluRdtase_dimer"/>
</dbReference>
<dbReference type="PROSITE" id="PS00747">
    <property type="entry name" value="GLUTR"/>
    <property type="match status" value="1"/>
</dbReference>
<dbReference type="GO" id="GO:0019353">
    <property type="term" value="P:protoporphyrinogen IX biosynthetic process from glutamate"/>
    <property type="evidence" value="ECO:0007669"/>
    <property type="project" value="TreeGrafter"/>
</dbReference>
<dbReference type="GO" id="GO:0008883">
    <property type="term" value="F:glutamyl-tRNA reductase activity"/>
    <property type="evidence" value="ECO:0007669"/>
    <property type="project" value="UniProtKB-EC"/>
</dbReference>
<dbReference type="FunFam" id="3.30.460.30:FF:000001">
    <property type="entry name" value="Glutamyl-tRNA reductase"/>
    <property type="match status" value="1"/>
</dbReference>
<comment type="pathway">
    <text evidence="1">Porphyrin-containing compound metabolism; protoporphyrin-IX biosynthesis; 5-aminolevulinate from L-glutamyl-tRNA(Glu): step 1/2.</text>
</comment>
<evidence type="ECO:0000313" key="13">
    <source>
        <dbReference type="EMBL" id="CAB5028598.1"/>
    </source>
</evidence>
<dbReference type="CDD" id="cd05213">
    <property type="entry name" value="NAD_bind_Glutamyl_tRNA_reduct"/>
    <property type="match status" value="1"/>
</dbReference>
<feature type="domain" description="Tetrapyrrole biosynthesis glutamyl-tRNA reductase dimerisation" evidence="8">
    <location>
        <begin position="323"/>
        <end position="419"/>
    </location>
</feature>
<feature type="domain" description="Quinate/shikimate 5-dehydrogenase/glutamyl-tRNA reductase" evidence="9">
    <location>
        <begin position="172"/>
        <end position="305"/>
    </location>
</feature>
<dbReference type="EC" id="1.2.1.70" evidence="3"/>
<dbReference type="Pfam" id="PF01488">
    <property type="entry name" value="Shikimate_DH"/>
    <property type="match status" value="1"/>
</dbReference>
<reference evidence="11" key="1">
    <citation type="submission" date="2020-05" db="EMBL/GenBank/DDBJ databases">
        <authorList>
            <person name="Chiriac C."/>
            <person name="Salcher M."/>
            <person name="Ghai R."/>
            <person name="Kavagutti S V."/>
        </authorList>
    </citation>
    <scope>NUCLEOTIDE SEQUENCE</scope>
</reference>
<name>A0A6J6V579_9ZZZZ</name>
<dbReference type="PANTHER" id="PTHR43013:SF1">
    <property type="entry name" value="GLUTAMYL-TRNA REDUCTASE"/>
    <property type="match status" value="1"/>
</dbReference>
<sequence length="419" mass="44729">MSLVAIGLNHKSVPLDLLERMTLGESDLPKALHALVARPHLSEAVVLSTCNRTEVYAFAERFHGAYQDVRDSLAELCHLLPEEFSEHLYAHYDADAAQHLFTVASGLDSAVIGESEVLGQVRRAWEVAQAEDTAGASINRLFRHAIEVGKRARTETTISHHITSVSQAAVAMAAQHLGTLDGRNVLVLGAGEMGEGMAVSLAAAGVREIVVVNRTFENGVELANRVQGRAARLADLPSELAAADVLLTSTGASSMIVETADVAAVMAARGPRPLLIVDIAVPRDVDPAAAALDGVTLLDMNDLTEFAEAGMLERRREVAAVVQIVDAEVARYVSQSSAREVAPLIGALHDRGEAVRLSELERQRARLADLTASERAAVEAVTRGIVAKLLHAPTIRLKDASGNARGERLADALRDLFDL</sequence>
<evidence type="ECO:0000259" key="9">
    <source>
        <dbReference type="Pfam" id="PF01488"/>
    </source>
</evidence>
<keyword evidence="6" id="KW-0627">Porphyrin biosynthesis</keyword>
<comment type="similarity">
    <text evidence="2">Belongs to the glutamyl-tRNA reductase family.</text>
</comment>
<dbReference type="SUPFAM" id="SSF69742">
    <property type="entry name" value="Glutamyl tRNA-reductase catalytic, N-terminal domain"/>
    <property type="match status" value="1"/>
</dbReference>
<dbReference type="InterPro" id="IPR015895">
    <property type="entry name" value="4pyrrol_synth_GluRdtase_N"/>
</dbReference>
<dbReference type="PIRSF" id="PIRSF000445">
    <property type="entry name" value="4pyrrol_synth_GluRdtase"/>
    <property type="match status" value="1"/>
</dbReference>
<dbReference type="EMBL" id="CAFBMH010000133">
    <property type="protein sequence ID" value="CAB4929492.1"/>
    <property type="molecule type" value="Genomic_DNA"/>
</dbReference>
<keyword evidence="5" id="KW-0560">Oxidoreductase</keyword>
<evidence type="ECO:0000259" key="8">
    <source>
        <dbReference type="Pfam" id="PF00745"/>
    </source>
</evidence>
<evidence type="ECO:0000256" key="5">
    <source>
        <dbReference type="ARBA" id="ARBA00023002"/>
    </source>
</evidence>
<proteinExistence type="inferred from homology"/>
<comment type="catalytic activity">
    <reaction evidence="7">
        <text>(S)-4-amino-5-oxopentanoate + tRNA(Glu) + NADP(+) = L-glutamyl-tRNA(Glu) + NADPH + H(+)</text>
        <dbReference type="Rhea" id="RHEA:12344"/>
        <dbReference type="Rhea" id="RHEA-COMP:9663"/>
        <dbReference type="Rhea" id="RHEA-COMP:9680"/>
        <dbReference type="ChEBI" id="CHEBI:15378"/>
        <dbReference type="ChEBI" id="CHEBI:57501"/>
        <dbReference type="ChEBI" id="CHEBI:57783"/>
        <dbReference type="ChEBI" id="CHEBI:58349"/>
        <dbReference type="ChEBI" id="CHEBI:78442"/>
        <dbReference type="ChEBI" id="CHEBI:78520"/>
        <dbReference type="EC" id="1.2.1.70"/>
    </reaction>
</comment>
<dbReference type="SUPFAM" id="SSF69075">
    <property type="entry name" value="Glutamyl tRNA-reductase dimerization domain"/>
    <property type="match status" value="1"/>
</dbReference>
<evidence type="ECO:0000259" key="10">
    <source>
        <dbReference type="Pfam" id="PF05201"/>
    </source>
</evidence>
<dbReference type="InterPro" id="IPR006151">
    <property type="entry name" value="Shikm_DH/Glu-tRNA_Rdtase"/>
</dbReference>
<dbReference type="EMBL" id="CAEZYR010000145">
    <property type="protein sequence ID" value="CAB4766349.1"/>
    <property type="molecule type" value="Genomic_DNA"/>
</dbReference>
<evidence type="ECO:0000313" key="12">
    <source>
        <dbReference type="EMBL" id="CAB4929492.1"/>
    </source>
</evidence>
<dbReference type="Gene3D" id="3.40.50.720">
    <property type="entry name" value="NAD(P)-binding Rossmann-like Domain"/>
    <property type="match status" value="1"/>
</dbReference>
<dbReference type="InterPro" id="IPR036453">
    <property type="entry name" value="GluRdtase_dimer_dom_sf"/>
</dbReference>
<dbReference type="PANTHER" id="PTHR43013">
    <property type="entry name" value="GLUTAMYL-TRNA REDUCTASE"/>
    <property type="match status" value="1"/>
</dbReference>
<dbReference type="Pfam" id="PF05201">
    <property type="entry name" value="GlutR_N"/>
    <property type="match status" value="1"/>
</dbReference>
<evidence type="ECO:0000256" key="6">
    <source>
        <dbReference type="ARBA" id="ARBA00023244"/>
    </source>
</evidence>
<dbReference type="InterPro" id="IPR036291">
    <property type="entry name" value="NAD(P)-bd_dom_sf"/>
</dbReference>
<evidence type="ECO:0000256" key="2">
    <source>
        <dbReference type="ARBA" id="ARBA00005916"/>
    </source>
</evidence>
<dbReference type="NCBIfam" id="TIGR01035">
    <property type="entry name" value="hemA"/>
    <property type="match status" value="1"/>
</dbReference>